<sequence>MGVYMSKPVKDKESSDLNGKLLKCGASSMQGWRVSQEDAHNCCVEFDGDISLFAVYDGHGGHEVAEYASSHLPNVIKQNEAYKSGDYQKALIDSFLDFDATLKTEAVMTELQKIAKEGKKTKDGAGGDCGETDDEEDEETAVAKLREEANMPLAEVIAMYANGTLPKTPRNKLLGGPSKPMSPFLRAARCSGSSKDSEVSSSSSGPSSSLTNGSSEESSTSSKPDSETSAAPKPTEAETSAPDQPKASELISESAAGGGSGSCSSSAPEVSSSSTNGEVAPSSTTQEEPSASSSSPKKSRRDPAVSSGNKDLTSSLLDSTFTSDDEEDSDNEFQANEDGASSSDEDADVSHLNGSKESEEDEEDGDEDEEEVEDESDEDEEDEDEEDGSEFIDMKAGPEEPGMDSGCTAVVALITKDKLFVANAGDSRAVLSRNGTAVDLSVDHKPEDAVELKRIQNAGGKVTNDGRVNGGLNLSRALGDHFYKRSADLDAREQMITALPDVVVENLDRSTDEFIVLACDGIWNSMSSQEVVDFVRPLVQKGETLSSICEKLFESCLAPDTLGDGTGCDNMTCVIVKLLPLESETSNKRSSPEPEENEASHQPETKKAKLTTES</sequence>
<dbReference type="InterPro" id="IPR000222">
    <property type="entry name" value="PP2C_BS"/>
</dbReference>
<feature type="region of interest" description="Disordered" evidence="10">
    <location>
        <begin position="583"/>
        <end position="614"/>
    </location>
</feature>
<evidence type="ECO:0000256" key="9">
    <source>
        <dbReference type="RuleBase" id="RU003465"/>
    </source>
</evidence>
<dbReference type="EMBL" id="WIXP02000008">
    <property type="protein sequence ID" value="KAF6207040.1"/>
    <property type="molecule type" value="Genomic_DNA"/>
</dbReference>
<feature type="region of interest" description="Disordered" evidence="10">
    <location>
        <begin position="165"/>
        <end position="403"/>
    </location>
</feature>
<organism evidence="12 13">
    <name type="scientific">Apolygus lucorum</name>
    <name type="common">Small green plant bug</name>
    <name type="synonym">Lygocoris lucorum</name>
    <dbReference type="NCBI Taxonomy" id="248454"/>
    <lineage>
        <taxon>Eukaryota</taxon>
        <taxon>Metazoa</taxon>
        <taxon>Ecdysozoa</taxon>
        <taxon>Arthropoda</taxon>
        <taxon>Hexapoda</taxon>
        <taxon>Insecta</taxon>
        <taxon>Pterygota</taxon>
        <taxon>Neoptera</taxon>
        <taxon>Paraneoptera</taxon>
        <taxon>Hemiptera</taxon>
        <taxon>Heteroptera</taxon>
        <taxon>Panheteroptera</taxon>
        <taxon>Cimicomorpha</taxon>
        <taxon>Miridae</taxon>
        <taxon>Mirini</taxon>
        <taxon>Apolygus</taxon>
    </lineage>
</organism>
<evidence type="ECO:0000256" key="7">
    <source>
        <dbReference type="ARBA" id="ARBA00022912"/>
    </source>
</evidence>
<feature type="compositionally biased region" description="Low complexity" evidence="10">
    <location>
        <begin position="262"/>
        <end position="274"/>
    </location>
</feature>
<proteinExistence type="inferred from homology"/>
<keyword evidence="13" id="KW-1185">Reference proteome</keyword>
<name>A0A6A4JG96_APOLU</name>
<feature type="compositionally biased region" description="Low complexity" evidence="10">
    <location>
        <begin position="311"/>
        <end position="322"/>
    </location>
</feature>
<dbReference type="GO" id="GO:0004722">
    <property type="term" value="F:protein serine/threonine phosphatase activity"/>
    <property type="evidence" value="ECO:0007669"/>
    <property type="project" value="UniProtKB-EC"/>
</dbReference>
<dbReference type="PROSITE" id="PS51746">
    <property type="entry name" value="PPM_2"/>
    <property type="match status" value="1"/>
</dbReference>
<feature type="compositionally biased region" description="Low complexity" evidence="10">
    <location>
        <begin position="191"/>
        <end position="229"/>
    </location>
</feature>
<comment type="caution">
    <text evidence="12">The sequence shown here is derived from an EMBL/GenBank/DDBJ whole genome shotgun (WGS) entry which is preliminary data.</text>
</comment>
<dbReference type="InterPro" id="IPR001932">
    <property type="entry name" value="PPM-type_phosphatase-like_dom"/>
</dbReference>
<feature type="region of interest" description="Disordered" evidence="10">
    <location>
        <begin position="117"/>
        <end position="141"/>
    </location>
</feature>
<gene>
    <name evidence="12" type="ORF">GE061_018278</name>
</gene>
<evidence type="ECO:0000256" key="5">
    <source>
        <dbReference type="ARBA" id="ARBA00022801"/>
    </source>
</evidence>
<dbReference type="Pfam" id="PF00481">
    <property type="entry name" value="PP2C"/>
    <property type="match status" value="2"/>
</dbReference>
<dbReference type="PANTHER" id="PTHR13832:SF803">
    <property type="entry name" value="PROTEIN PHOSPHATASE 1G"/>
    <property type="match status" value="1"/>
</dbReference>
<feature type="compositionally biased region" description="Acidic residues" evidence="10">
    <location>
        <begin position="130"/>
        <end position="140"/>
    </location>
</feature>
<dbReference type="AlphaFoldDB" id="A0A6A4JG96"/>
<dbReference type="OrthoDB" id="10264738at2759"/>
<feature type="domain" description="PPM-type phosphatase" evidence="11">
    <location>
        <begin position="23"/>
        <end position="578"/>
    </location>
</feature>
<dbReference type="Gene3D" id="3.60.40.10">
    <property type="entry name" value="PPM-type phosphatase domain"/>
    <property type="match status" value="2"/>
</dbReference>
<keyword evidence="7 9" id="KW-0904">Protein phosphatase</keyword>
<evidence type="ECO:0000256" key="1">
    <source>
        <dbReference type="ARBA" id="ARBA00001936"/>
    </source>
</evidence>
<feature type="compositionally biased region" description="Low complexity" evidence="10">
    <location>
        <begin position="281"/>
        <end position="296"/>
    </location>
</feature>
<keyword evidence="8" id="KW-0464">Manganese</keyword>
<evidence type="ECO:0000256" key="6">
    <source>
        <dbReference type="ARBA" id="ARBA00022842"/>
    </source>
</evidence>
<dbReference type="PANTHER" id="PTHR13832">
    <property type="entry name" value="PROTEIN PHOSPHATASE 2C"/>
    <property type="match status" value="1"/>
</dbReference>
<evidence type="ECO:0000259" key="11">
    <source>
        <dbReference type="PROSITE" id="PS51746"/>
    </source>
</evidence>
<evidence type="ECO:0000256" key="3">
    <source>
        <dbReference type="ARBA" id="ARBA00013081"/>
    </source>
</evidence>
<keyword evidence="5 9" id="KW-0378">Hydrolase</keyword>
<evidence type="ECO:0000256" key="10">
    <source>
        <dbReference type="SAM" id="MobiDB-lite"/>
    </source>
</evidence>
<comment type="similarity">
    <text evidence="2 9">Belongs to the PP2C family.</text>
</comment>
<evidence type="ECO:0000313" key="12">
    <source>
        <dbReference type="EMBL" id="KAF6207040.1"/>
    </source>
</evidence>
<dbReference type="SMART" id="SM00332">
    <property type="entry name" value="PP2Cc"/>
    <property type="match status" value="1"/>
</dbReference>
<comment type="cofactor">
    <cofactor evidence="1">
        <name>Mn(2+)</name>
        <dbReference type="ChEBI" id="CHEBI:29035"/>
    </cofactor>
</comment>
<evidence type="ECO:0000313" key="13">
    <source>
        <dbReference type="Proteomes" id="UP000466442"/>
    </source>
</evidence>
<keyword evidence="6" id="KW-0460">Magnesium</keyword>
<dbReference type="InterPro" id="IPR015655">
    <property type="entry name" value="PP2C"/>
</dbReference>
<dbReference type="SUPFAM" id="SSF81606">
    <property type="entry name" value="PP2C-like"/>
    <property type="match status" value="2"/>
</dbReference>
<dbReference type="Proteomes" id="UP000466442">
    <property type="component" value="Unassembled WGS sequence"/>
</dbReference>
<feature type="compositionally biased region" description="Basic and acidic residues" evidence="10">
    <location>
        <begin position="585"/>
        <end position="614"/>
    </location>
</feature>
<evidence type="ECO:0000256" key="2">
    <source>
        <dbReference type="ARBA" id="ARBA00006702"/>
    </source>
</evidence>
<accession>A0A6A4JG96</accession>
<evidence type="ECO:0000256" key="4">
    <source>
        <dbReference type="ARBA" id="ARBA00022723"/>
    </source>
</evidence>
<dbReference type="InterPro" id="IPR036457">
    <property type="entry name" value="PPM-type-like_dom_sf"/>
</dbReference>
<dbReference type="EC" id="3.1.3.16" evidence="3"/>
<evidence type="ECO:0000256" key="8">
    <source>
        <dbReference type="ARBA" id="ARBA00023211"/>
    </source>
</evidence>
<dbReference type="GO" id="GO:0046872">
    <property type="term" value="F:metal ion binding"/>
    <property type="evidence" value="ECO:0007669"/>
    <property type="project" value="UniProtKB-KW"/>
</dbReference>
<reference evidence="12" key="1">
    <citation type="journal article" date="2021" name="Mol. Ecol. Resour.">
        <title>Apolygus lucorum genome provides insights into omnivorousness and mesophyll feeding.</title>
        <authorList>
            <person name="Liu Y."/>
            <person name="Liu H."/>
            <person name="Wang H."/>
            <person name="Huang T."/>
            <person name="Liu B."/>
            <person name="Yang B."/>
            <person name="Yin L."/>
            <person name="Li B."/>
            <person name="Zhang Y."/>
            <person name="Zhang S."/>
            <person name="Jiang F."/>
            <person name="Zhang X."/>
            <person name="Ren Y."/>
            <person name="Wang B."/>
            <person name="Wang S."/>
            <person name="Lu Y."/>
            <person name="Wu K."/>
            <person name="Fan W."/>
            <person name="Wang G."/>
        </authorList>
    </citation>
    <scope>NUCLEOTIDE SEQUENCE</scope>
    <source>
        <strain evidence="12">12Hb</strain>
    </source>
</reference>
<dbReference type="PROSITE" id="PS01032">
    <property type="entry name" value="PPM_1"/>
    <property type="match status" value="1"/>
</dbReference>
<keyword evidence="4" id="KW-0479">Metal-binding</keyword>
<protein>
    <recommendedName>
        <fullName evidence="3">protein-serine/threonine phosphatase</fullName>
        <ecNumber evidence="3">3.1.3.16</ecNumber>
    </recommendedName>
</protein>
<feature type="compositionally biased region" description="Acidic residues" evidence="10">
    <location>
        <begin position="358"/>
        <end position="390"/>
    </location>
</feature>
<dbReference type="CDD" id="cd00143">
    <property type="entry name" value="PP2Cc"/>
    <property type="match status" value="2"/>
</dbReference>